<name>A0A1E7MYY1_KITAU</name>
<keyword evidence="4" id="KW-1185">Reference proteome</keyword>
<accession>A0A1E7MYY1</accession>
<evidence type="ECO:0000256" key="1">
    <source>
        <dbReference type="SAM" id="MobiDB-lite"/>
    </source>
</evidence>
<gene>
    <name evidence="2" type="ORF">GCM10010502_74060</name>
    <name evidence="3" type="ORF">HS99_0038695</name>
</gene>
<feature type="region of interest" description="Disordered" evidence="1">
    <location>
        <begin position="1"/>
        <end position="69"/>
    </location>
</feature>
<organism evidence="3 4">
    <name type="scientific">Kitasatospora aureofaciens</name>
    <name type="common">Streptomyces aureofaciens</name>
    <dbReference type="NCBI Taxonomy" id="1894"/>
    <lineage>
        <taxon>Bacteria</taxon>
        <taxon>Bacillati</taxon>
        <taxon>Actinomycetota</taxon>
        <taxon>Actinomycetes</taxon>
        <taxon>Kitasatosporales</taxon>
        <taxon>Streptomycetaceae</taxon>
        <taxon>Kitasatospora</taxon>
    </lineage>
</organism>
<dbReference type="Proteomes" id="UP000037395">
    <property type="component" value="Unassembled WGS sequence"/>
</dbReference>
<proteinExistence type="predicted"/>
<dbReference type="GeneID" id="97490252"/>
<accession>A0A8H9I0B9</accession>
<sequence length="178" mass="19009">MLRYEMTSARLRSERARAQAPAPEPAAARLDSPRVETNGAGPAAARSTVSPRVETDQAASVAQQPQPVDTLPQELQLALASERTSSSPLARGLGAPNSTWSIEGSDLAVEGWDSTSDLFAVRDPNRRLLGWVEALGDGRGTYIQGRLIIDATDGDPWLSTDALHAVALLRAARNQQLT</sequence>
<reference evidence="3" key="3">
    <citation type="submission" date="2016-08" db="EMBL/GenBank/DDBJ databases">
        <title>Sequencing, Assembly and Comparative Genomics of S. aureofaciens ATCC 10762.</title>
        <authorList>
            <person name="Gradnigo J.S."/>
            <person name="Johnson N."/>
            <person name="Somerville G.A."/>
        </authorList>
    </citation>
    <scope>NUCLEOTIDE SEQUENCE [LARGE SCALE GENOMIC DNA]</scope>
    <source>
        <strain evidence="3">ATCC 10762</strain>
    </source>
</reference>
<dbReference type="KEGG" id="kau:B6264_00020"/>
<dbReference type="OrthoDB" id="4351096at2"/>
<evidence type="ECO:0000313" key="3">
    <source>
        <dbReference type="EMBL" id="OEV33629.1"/>
    </source>
</evidence>
<reference evidence="4" key="4">
    <citation type="submission" date="2016-08" db="EMBL/GenBank/DDBJ databases">
        <title>Sequencing, assembly and comparative genomics of S. aureofaciens ATCC 10762.</title>
        <authorList>
            <person name="Gradnigo J.S."/>
            <person name="Johnson N."/>
            <person name="Somerville G.A."/>
        </authorList>
    </citation>
    <scope>NUCLEOTIDE SEQUENCE [LARGE SCALE GENOMIC DNA]</scope>
    <source>
        <strain evidence="4">ATCC 10762 / DSM 40127 / CCM 3239 / JCM 4008 / LMG 5968 / NBRC 12843 / NCIMB 8234 / A-377</strain>
    </source>
</reference>
<evidence type="ECO:0000313" key="4">
    <source>
        <dbReference type="Proteomes" id="UP000037395"/>
    </source>
</evidence>
<evidence type="ECO:0000313" key="2">
    <source>
        <dbReference type="EMBL" id="GGV08248.1"/>
    </source>
</evidence>
<reference evidence="2" key="1">
    <citation type="journal article" date="2014" name="Int. J. Syst. Evol. Microbiol.">
        <title>Complete genome sequence of Corynebacterium casei LMG S-19264T (=DSM 44701T), isolated from a smear-ripened cheese.</title>
        <authorList>
            <consortium name="US DOE Joint Genome Institute (JGI-PGF)"/>
            <person name="Walter F."/>
            <person name="Albersmeier A."/>
            <person name="Kalinowski J."/>
            <person name="Ruckert C."/>
        </authorList>
    </citation>
    <scope>NUCLEOTIDE SEQUENCE</scope>
    <source>
        <strain evidence="2">JCM 4434</strain>
    </source>
</reference>
<protein>
    <submittedName>
        <fullName evidence="3">Uncharacterized protein</fullName>
    </submittedName>
</protein>
<feature type="compositionally biased region" description="Low complexity" evidence="1">
    <location>
        <begin position="18"/>
        <end position="29"/>
    </location>
</feature>
<dbReference type="AlphaFoldDB" id="A0A1E7MYY1"/>
<dbReference type="RefSeq" id="WP_030558209.1">
    <property type="nucleotide sequence ID" value="NZ_BMUB01000051.1"/>
</dbReference>
<comment type="caution">
    <text evidence="3">The sequence shown here is derived from an EMBL/GenBank/DDBJ whole genome shotgun (WGS) entry which is preliminary data.</text>
</comment>
<dbReference type="Proteomes" id="UP000610124">
    <property type="component" value="Unassembled WGS sequence"/>
</dbReference>
<dbReference type="EMBL" id="JPRF03000064">
    <property type="protein sequence ID" value="OEV33629.1"/>
    <property type="molecule type" value="Genomic_DNA"/>
</dbReference>
<dbReference type="EMBL" id="BMUB01000051">
    <property type="protein sequence ID" value="GGV08248.1"/>
    <property type="molecule type" value="Genomic_DNA"/>
</dbReference>
<feature type="compositionally biased region" description="Low complexity" evidence="1">
    <location>
        <begin position="57"/>
        <end position="68"/>
    </location>
</feature>
<reference evidence="2" key="5">
    <citation type="submission" date="2020-09" db="EMBL/GenBank/DDBJ databases">
        <authorList>
            <person name="Sun Q."/>
            <person name="Ohkuma M."/>
        </authorList>
    </citation>
    <scope>NUCLEOTIDE SEQUENCE</scope>
    <source>
        <strain evidence="2">JCM 4434</strain>
    </source>
</reference>
<reference evidence="3 4" key="2">
    <citation type="submission" date="2014-07" db="EMBL/GenBank/DDBJ databases">
        <authorList>
            <person name="Zhang J.E."/>
            <person name="Yang H."/>
            <person name="Guo J."/>
            <person name="Deng Z."/>
            <person name="Luo H."/>
            <person name="Luo M."/>
            <person name="Zhao B."/>
        </authorList>
    </citation>
    <scope>NUCLEOTIDE SEQUENCE [LARGE SCALE GENOMIC DNA]</scope>
    <source>
        <strain evidence="3">ATCC 10762</strain>
        <strain evidence="4">ATCC 10762 / DSM 40127 / CCM 3239 / JCM 4008 / LMG 5968 / NBRC 12843 / NCIMB 8234 / A-377</strain>
    </source>
</reference>